<sequence>MGICHNLEDSLTYTTDTLHLFLADPLGNRSGNRPSGLYQSAQPYRTTLHIQATGASRSFRIIHLMKDQSLPGIHDVGIELDSKH</sequence>
<protein>
    <submittedName>
        <fullName evidence="1">Uncharacterized protein</fullName>
    </submittedName>
</protein>
<dbReference type="EMBL" id="AMCI01002876">
    <property type="protein sequence ID" value="EJX01628.1"/>
    <property type="molecule type" value="Genomic_DNA"/>
</dbReference>
<dbReference type="Pfam" id="PF14109">
    <property type="entry name" value="GldH_lipo"/>
    <property type="match status" value="1"/>
</dbReference>
<dbReference type="AlphaFoldDB" id="J9GI76"/>
<name>J9GI76_9ZZZZ</name>
<proteinExistence type="predicted"/>
<reference evidence="1" key="1">
    <citation type="journal article" date="2012" name="PLoS ONE">
        <title>Gene sets for utilization of primary and secondary nutrition supplies in the distal gut of endangered iberian lynx.</title>
        <authorList>
            <person name="Alcaide M."/>
            <person name="Messina E."/>
            <person name="Richter M."/>
            <person name="Bargiela R."/>
            <person name="Peplies J."/>
            <person name="Huws S.A."/>
            <person name="Newbold C.J."/>
            <person name="Golyshin P.N."/>
            <person name="Simon M.A."/>
            <person name="Lopez G."/>
            <person name="Yakimov M.M."/>
            <person name="Ferrer M."/>
        </authorList>
    </citation>
    <scope>NUCLEOTIDE SEQUENCE</scope>
</reference>
<organism evidence="1">
    <name type="scientific">gut metagenome</name>
    <dbReference type="NCBI Taxonomy" id="749906"/>
    <lineage>
        <taxon>unclassified sequences</taxon>
        <taxon>metagenomes</taxon>
        <taxon>organismal metagenomes</taxon>
    </lineage>
</organism>
<comment type="caution">
    <text evidence="1">The sequence shown here is derived from an EMBL/GenBank/DDBJ whole genome shotgun (WGS) entry which is preliminary data.</text>
</comment>
<accession>J9GI76</accession>
<dbReference type="InterPro" id="IPR020018">
    <property type="entry name" value="Motility-assoc_lipoprot_GldH"/>
</dbReference>
<gene>
    <name evidence="1" type="ORF">EVA_10253</name>
</gene>
<evidence type="ECO:0000313" key="1">
    <source>
        <dbReference type="EMBL" id="EJX01628.1"/>
    </source>
</evidence>